<evidence type="ECO:0000313" key="9">
    <source>
        <dbReference type="Proteomes" id="UP000310636"/>
    </source>
</evidence>
<dbReference type="Pfam" id="PF09335">
    <property type="entry name" value="VTT_dom"/>
    <property type="match status" value="1"/>
</dbReference>
<evidence type="ECO:0000256" key="4">
    <source>
        <dbReference type="ARBA" id="ARBA00022989"/>
    </source>
</evidence>
<keyword evidence="5 6" id="KW-0472">Membrane</keyword>
<comment type="subcellular location">
    <subcellularLocation>
        <location evidence="1 6">Cell membrane</location>
        <topology evidence="1 6">Multi-pass membrane protein</topology>
    </subcellularLocation>
</comment>
<accession>A0A4V3WEW6</accession>
<organism evidence="8 9">
    <name type="scientific">Cohnella fermenti</name>
    <dbReference type="NCBI Taxonomy" id="2565925"/>
    <lineage>
        <taxon>Bacteria</taxon>
        <taxon>Bacillati</taxon>
        <taxon>Bacillota</taxon>
        <taxon>Bacilli</taxon>
        <taxon>Bacillales</taxon>
        <taxon>Paenibacillaceae</taxon>
        <taxon>Cohnella</taxon>
    </lineage>
</organism>
<evidence type="ECO:0000259" key="7">
    <source>
        <dbReference type="Pfam" id="PF09335"/>
    </source>
</evidence>
<protein>
    <recommendedName>
        <fullName evidence="6">TVP38/TMEM64 family membrane protein</fullName>
    </recommendedName>
</protein>
<comment type="similarity">
    <text evidence="6">Belongs to the TVP38/TMEM64 family.</text>
</comment>
<evidence type="ECO:0000256" key="3">
    <source>
        <dbReference type="ARBA" id="ARBA00022692"/>
    </source>
</evidence>
<dbReference type="PANTHER" id="PTHR12677:SF55">
    <property type="entry name" value="UNDECAPRENYL PHOSPHATE TRANSPORTER SAOUHSC_00901-RELATED"/>
    <property type="match status" value="1"/>
</dbReference>
<evidence type="ECO:0000313" key="8">
    <source>
        <dbReference type="EMBL" id="THF78003.1"/>
    </source>
</evidence>
<evidence type="ECO:0000256" key="2">
    <source>
        <dbReference type="ARBA" id="ARBA00022475"/>
    </source>
</evidence>
<dbReference type="GO" id="GO:0005886">
    <property type="term" value="C:plasma membrane"/>
    <property type="evidence" value="ECO:0007669"/>
    <property type="project" value="UniProtKB-SubCell"/>
</dbReference>
<feature type="transmembrane region" description="Helical" evidence="6">
    <location>
        <begin position="70"/>
        <end position="93"/>
    </location>
</feature>
<evidence type="ECO:0000256" key="6">
    <source>
        <dbReference type="RuleBase" id="RU366058"/>
    </source>
</evidence>
<feature type="domain" description="VTT" evidence="7">
    <location>
        <begin position="57"/>
        <end position="174"/>
    </location>
</feature>
<keyword evidence="3 6" id="KW-0812">Transmembrane</keyword>
<keyword evidence="9" id="KW-1185">Reference proteome</keyword>
<dbReference type="InterPro" id="IPR032816">
    <property type="entry name" value="VTT_dom"/>
</dbReference>
<dbReference type="RefSeq" id="WP_136370614.1">
    <property type="nucleotide sequence ID" value="NZ_SSOB01000017.1"/>
</dbReference>
<dbReference type="EMBL" id="SSOB01000017">
    <property type="protein sequence ID" value="THF78003.1"/>
    <property type="molecule type" value="Genomic_DNA"/>
</dbReference>
<dbReference type="AlphaFoldDB" id="A0A4V3WEW6"/>
<keyword evidence="2 6" id="KW-1003">Cell membrane</keyword>
<dbReference type="OrthoDB" id="1651121at2"/>
<gene>
    <name evidence="8" type="ORF">E6C55_14965</name>
</gene>
<sequence length="209" mass="23699">MHDFIALFGAQTWEKLTSYFKSFSLDDIQSLLDQYSALGPLPGILLPLAEAFLPFLPLIVFVVANSNAYGIWFGFLFSWIGVSVGSILVFTIARRIGLKYGDRIRRRLPKMESFFSWIERRGFSPIFILSCFPFTPSVLVNLSAGLSKIPFHTFVTATILGKGVMIFILSFLGHDYRALIEHPSRLILAGVVLFLLWLVGKRLENRYLK</sequence>
<evidence type="ECO:0000256" key="1">
    <source>
        <dbReference type="ARBA" id="ARBA00004651"/>
    </source>
</evidence>
<feature type="transmembrane region" description="Helical" evidence="6">
    <location>
        <begin position="44"/>
        <end position="64"/>
    </location>
</feature>
<feature type="transmembrane region" description="Helical" evidence="6">
    <location>
        <begin position="151"/>
        <end position="172"/>
    </location>
</feature>
<dbReference type="InterPro" id="IPR015414">
    <property type="entry name" value="TMEM64"/>
</dbReference>
<dbReference type="PANTHER" id="PTHR12677">
    <property type="entry name" value="GOLGI APPARATUS MEMBRANE PROTEIN TVP38-RELATED"/>
    <property type="match status" value="1"/>
</dbReference>
<name>A0A4V3WEW6_9BACL</name>
<dbReference type="Proteomes" id="UP000310636">
    <property type="component" value="Unassembled WGS sequence"/>
</dbReference>
<keyword evidence="4 6" id="KW-1133">Transmembrane helix</keyword>
<reference evidence="8 9" key="1">
    <citation type="submission" date="2019-04" db="EMBL/GenBank/DDBJ databases">
        <title>Cohnella sp. nov. isolated from preserved vegetables.</title>
        <authorList>
            <person name="Lin S.-Y."/>
            <person name="Hung M.-H."/>
            <person name="Young C.-C."/>
        </authorList>
    </citation>
    <scope>NUCLEOTIDE SEQUENCE [LARGE SCALE GENOMIC DNA]</scope>
    <source>
        <strain evidence="8 9">CC-MHH1044</strain>
    </source>
</reference>
<feature type="transmembrane region" description="Helical" evidence="6">
    <location>
        <begin position="114"/>
        <end position="139"/>
    </location>
</feature>
<proteinExistence type="inferred from homology"/>
<feature type="transmembrane region" description="Helical" evidence="6">
    <location>
        <begin position="184"/>
        <end position="200"/>
    </location>
</feature>
<evidence type="ECO:0000256" key="5">
    <source>
        <dbReference type="ARBA" id="ARBA00023136"/>
    </source>
</evidence>
<comment type="caution">
    <text evidence="8">The sequence shown here is derived from an EMBL/GenBank/DDBJ whole genome shotgun (WGS) entry which is preliminary data.</text>
</comment>